<name>A0A2T3NEX2_9GAMM</name>
<dbReference type="Pfam" id="PF12305">
    <property type="entry name" value="DUF3630"/>
    <property type="match status" value="1"/>
</dbReference>
<evidence type="ECO:0000313" key="1">
    <source>
        <dbReference type="EMBL" id="PSW13092.1"/>
    </source>
</evidence>
<proteinExistence type="predicted"/>
<dbReference type="RefSeq" id="WP_081879125.1">
    <property type="nucleotide sequence ID" value="NZ_JGVO01001553.1"/>
</dbReference>
<evidence type="ECO:0000313" key="2">
    <source>
        <dbReference type="Proteomes" id="UP000241771"/>
    </source>
</evidence>
<comment type="caution">
    <text evidence="1">The sequence shown here is derived from an EMBL/GenBank/DDBJ whole genome shotgun (WGS) entry which is preliminary data.</text>
</comment>
<sequence length="106" mass="11964">MSAPLMFTCRRLDLEHRLLEVSGPDFDFDSFADVAGRLLAQLDMTVREKELNADLHVWLVDFEGCRLMLKGEHYSGQMWLEGLDGESDDTLVYLAQLLGSDNALGK</sequence>
<dbReference type="OrthoDB" id="6389032at2"/>
<gene>
    <name evidence="1" type="ORF">C9I98_22615</name>
</gene>
<keyword evidence="2" id="KW-1185">Reference proteome</keyword>
<protein>
    <submittedName>
        <fullName evidence="1">DUF3630 domain-containing protein</fullName>
    </submittedName>
</protein>
<organism evidence="1 2">
    <name type="scientific">Photobacterium sanctipauli</name>
    <dbReference type="NCBI Taxonomy" id="1342794"/>
    <lineage>
        <taxon>Bacteria</taxon>
        <taxon>Pseudomonadati</taxon>
        <taxon>Pseudomonadota</taxon>
        <taxon>Gammaproteobacteria</taxon>
        <taxon>Vibrionales</taxon>
        <taxon>Vibrionaceae</taxon>
        <taxon>Photobacterium</taxon>
    </lineage>
</organism>
<dbReference type="AlphaFoldDB" id="A0A2T3NEX2"/>
<dbReference type="EMBL" id="PYMA01000020">
    <property type="protein sequence ID" value="PSW13092.1"/>
    <property type="molecule type" value="Genomic_DNA"/>
</dbReference>
<dbReference type="InterPro" id="IPR022080">
    <property type="entry name" value="DUF3630"/>
</dbReference>
<accession>A0A2T3NEX2</accession>
<reference evidence="1 2" key="1">
    <citation type="submission" date="2018-01" db="EMBL/GenBank/DDBJ databases">
        <title>Whole genome sequencing of Histamine producing bacteria.</title>
        <authorList>
            <person name="Butler K."/>
        </authorList>
    </citation>
    <scope>NUCLEOTIDE SEQUENCE [LARGE SCALE GENOMIC DNA]</scope>
    <source>
        <strain evidence="1 2">DSM 100436</strain>
    </source>
</reference>
<dbReference type="Proteomes" id="UP000241771">
    <property type="component" value="Unassembled WGS sequence"/>
</dbReference>